<feature type="domain" description="DNA polymerase Y-family little finger" evidence="1">
    <location>
        <begin position="2"/>
        <end position="90"/>
    </location>
</feature>
<protein>
    <submittedName>
        <fullName evidence="2">ImpB/MucB/SamB family protein</fullName>
    </submittedName>
</protein>
<dbReference type="InterPro" id="IPR036775">
    <property type="entry name" value="DNA_pol_Y-fam_lit_finger_sf"/>
</dbReference>
<dbReference type="PATRIC" id="fig|1360.106.peg.2774"/>
<dbReference type="GO" id="GO:0003684">
    <property type="term" value="F:damaged DNA binding"/>
    <property type="evidence" value="ECO:0007669"/>
    <property type="project" value="InterPro"/>
</dbReference>
<reference evidence="3" key="1">
    <citation type="submission" date="2015-10" db="EMBL/GenBank/DDBJ databases">
        <title>Draft Genome Sequences of 11 Lactococcus lactis subspecies cremoris strains.</title>
        <authorList>
            <person name="Wels M."/>
            <person name="Backus L."/>
            <person name="Boekhorst J."/>
            <person name="Dijkstra A."/>
            <person name="Beerthuizen M."/>
            <person name="Kelly W."/>
            <person name="Siezen R."/>
            <person name="Bachmann H."/>
            <person name="Van Hijum S."/>
        </authorList>
    </citation>
    <scope>NUCLEOTIDE SEQUENCE [LARGE SCALE GENOMIC DNA]</scope>
    <source>
        <strain evidence="3">LMG8520</strain>
    </source>
</reference>
<evidence type="ECO:0000313" key="2">
    <source>
        <dbReference type="EMBL" id="KSU09676.1"/>
    </source>
</evidence>
<dbReference type="GO" id="GO:0006281">
    <property type="term" value="P:DNA repair"/>
    <property type="evidence" value="ECO:0007669"/>
    <property type="project" value="InterPro"/>
</dbReference>
<accession>A0A0V8D817</accession>
<dbReference type="Proteomes" id="UP000054230">
    <property type="component" value="Unassembled WGS sequence"/>
</dbReference>
<gene>
    <name evidence="2" type="ORF">LMG8520_1291</name>
</gene>
<dbReference type="Pfam" id="PF11799">
    <property type="entry name" value="IMS_C"/>
    <property type="match status" value="1"/>
</dbReference>
<name>A0A0V8D817_LACLL</name>
<dbReference type="SUPFAM" id="SSF100879">
    <property type="entry name" value="Lesion bypass DNA polymerase (Y-family), little finger domain"/>
    <property type="match status" value="1"/>
</dbReference>
<organism evidence="2 3">
    <name type="scientific">Lactococcus lactis subsp. lactis</name>
    <name type="common">Streptococcus lactis</name>
    <dbReference type="NCBI Taxonomy" id="1360"/>
    <lineage>
        <taxon>Bacteria</taxon>
        <taxon>Bacillati</taxon>
        <taxon>Bacillota</taxon>
        <taxon>Bacilli</taxon>
        <taxon>Lactobacillales</taxon>
        <taxon>Streptococcaceae</taxon>
        <taxon>Lactococcus</taxon>
    </lineage>
</organism>
<comment type="caution">
    <text evidence="2">The sequence shown here is derived from an EMBL/GenBank/DDBJ whole genome shotgun (WGS) entry which is preliminary data.</text>
</comment>
<dbReference type="EMBL" id="LKLP01000066">
    <property type="protein sequence ID" value="KSU09676.1"/>
    <property type="molecule type" value="Genomic_DNA"/>
</dbReference>
<dbReference type="AlphaFoldDB" id="A0A0V8D817"/>
<evidence type="ECO:0000259" key="1">
    <source>
        <dbReference type="Pfam" id="PF11799"/>
    </source>
</evidence>
<evidence type="ECO:0000313" key="3">
    <source>
        <dbReference type="Proteomes" id="UP000054230"/>
    </source>
</evidence>
<sequence length="156" mass="17147">MIKEMAENLAIRLRKGGKLAGNLSLYAGAASTSEYSSVKISRNIDATQNTKDLQDLAICLFSEKYQGGAIRQIGISGNQLSDSSVKQLSLFESVEENQVNEKQESLQKVIDEIREKFDFLSIQKASSLSEGSRVVYRNKLIGGHAASQNEEDKDVS</sequence>
<dbReference type="InterPro" id="IPR017961">
    <property type="entry name" value="DNA_pol_Y-fam_little_finger"/>
</dbReference>
<proteinExistence type="predicted"/>